<evidence type="ECO:0000256" key="10">
    <source>
        <dbReference type="ARBA" id="ARBA00023139"/>
    </source>
</evidence>
<evidence type="ECO:0000256" key="11">
    <source>
        <dbReference type="ARBA" id="ARBA00023157"/>
    </source>
</evidence>
<keyword evidence="12" id="KW-0325">Glycoprotein</keyword>
<feature type="transmembrane region" description="Helical" evidence="14">
    <location>
        <begin position="646"/>
        <end position="669"/>
    </location>
</feature>
<keyword evidence="11" id="KW-1015">Disulfide bond</keyword>
<evidence type="ECO:0000256" key="2">
    <source>
        <dbReference type="ARBA" id="ARBA00004531"/>
    </source>
</evidence>
<evidence type="ECO:0000256" key="14">
    <source>
        <dbReference type="SAM" id="Phobius"/>
    </source>
</evidence>
<keyword evidence="8 14" id="KW-1133">Transmembrane helix</keyword>
<keyword evidence="10" id="KW-0564">Palmitate</keyword>
<dbReference type="InterPro" id="IPR018154">
    <property type="entry name" value="TLV/ENV_coat_polyprotein"/>
</dbReference>
<evidence type="ECO:0000256" key="13">
    <source>
        <dbReference type="ARBA" id="ARBA00023288"/>
    </source>
</evidence>
<keyword evidence="13" id="KW-0449">Lipoprotein</keyword>
<dbReference type="AlphaFoldDB" id="A0A3B1JYT5"/>
<dbReference type="Pfam" id="PF00429">
    <property type="entry name" value="TLV_coat"/>
    <property type="match status" value="1"/>
</dbReference>
<keyword evidence="6 14" id="KW-0812">Transmembrane</keyword>
<dbReference type="PANTHER" id="PTHR10424:SF81">
    <property type="entry name" value="ERVV2 PROTEIN"/>
    <property type="match status" value="1"/>
</dbReference>
<evidence type="ECO:0000256" key="4">
    <source>
        <dbReference type="ARBA" id="ARBA00022511"/>
    </source>
</evidence>
<feature type="transmembrane region" description="Helical" evidence="14">
    <location>
        <begin position="21"/>
        <end position="45"/>
    </location>
</feature>
<keyword evidence="5" id="KW-0945">Host-virus interaction</keyword>
<dbReference type="PANTHER" id="PTHR10424">
    <property type="entry name" value="VIRAL ENVELOPE PROTEIN"/>
    <property type="match status" value="1"/>
</dbReference>
<evidence type="ECO:0000256" key="3">
    <source>
        <dbReference type="ARBA" id="ARBA00004563"/>
    </source>
</evidence>
<organism evidence="15 16">
    <name type="scientific">Astyanax mexicanus</name>
    <name type="common">Blind cave fish</name>
    <name type="synonym">Astyanax fasciatus mexicanus</name>
    <dbReference type="NCBI Taxonomy" id="7994"/>
    <lineage>
        <taxon>Eukaryota</taxon>
        <taxon>Metazoa</taxon>
        <taxon>Chordata</taxon>
        <taxon>Craniata</taxon>
        <taxon>Vertebrata</taxon>
        <taxon>Euteleostomi</taxon>
        <taxon>Actinopterygii</taxon>
        <taxon>Neopterygii</taxon>
        <taxon>Teleostei</taxon>
        <taxon>Ostariophysi</taxon>
        <taxon>Characiformes</taxon>
        <taxon>Characoidei</taxon>
        <taxon>Acestrorhamphidae</taxon>
        <taxon>Acestrorhamphinae</taxon>
        <taxon>Astyanax</taxon>
    </lineage>
</organism>
<keyword evidence="16" id="KW-1185">Reference proteome</keyword>
<evidence type="ECO:0000313" key="15">
    <source>
        <dbReference type="Ensembl" id="ENSAMXP00000046876.1"/>
    </source>
</evidence>
<dbReference type="SUPFAM" id="SSF58069">
    <property type="entry name" value="Virus ectodomain"/>
    <property type="match status" value="1"/>
</dbReference>
<name>A0A3B1JYT5_ASTMX</name>
<keyword evidence="7" id="KW-1043">Host membrane</keyword>
<protein>
    <submittedName>
        <fullName evidence="15">Uncharacterized protein</fullName>
    </submittedName>
</protein>
<dbReference type="Ensembl" id="ENSAMXT00000032896.1">
    <property type="protein sequence ID" value="ENSAMXP00000046876.1"/>
    <property type="gene ID" value="ENSAMXG00000032239.1"/>
</dbReference>
<evidence type="ECO:0000256" key="5">
    <source>
        <dbReference type="ARBA" id="ARBA00022581"/>
    </source>
</evidence>
<keyword evidence="4" id="KW-1032">Host cell membrane</keyword>
<dbReference type="Bgee" id="ENSAMXG00000032239">
    <property type="expression patterns" value="Expressed in mesonephros and 14 other cell types or tissues"/>
</dbReference>
<dbReference type="GeneTree" id="ENSGT00530000064449"/>
<sequence length="762" mass="85810">MQLIQIQTKSLDLWRSHKDHFLLGLTVVMAAFITSALGALLIAMICSTYHTTVPIQKIDNSNRTIFKRSLDTNKYRRSIVHQTWSESGNRTCERYCPYVDPTVCMSTSNLFPSFSYANIYFEWTQYRQSDYTTIKKRCLASPANICDQPANCFNSARLRRRPSKPLHCSLALLMSYFLTTPPSMHDRYTYFQVEYRSMTSVAFLIDTKGKFSLKAYPIGSNCSHQAQYTLNAFCEPLICYEQARLNRTPRAVVHSWEAQRLFIYDSLDPNDLPDTDNDPGVVISQYADQNMFYQYLTYTAQSVASTDCFACHNGNSVPTITPIGGLDIVTNRTVPSPLQCLMSSLTIPNQHSAVDPRCTDVDGPIVPPPPVIRDTGAQYPFCFCRANARHNLPELDNRCRIRLNPTGTDILTGYRYLRVNLANGTLPLADLFWICHSDTKLLQSLTNSWTGCCAPVTLTGSVSVMTFDDALPRHKRDLYSDISDVQNVPELNYLGIPVKIPKEHLVMSDGSIGATGILFAGLQAYRNGHWINYIWYNQQRFLNHTITALEALGEQLDATSKMTLQNRFAIDQMRAPDDGVCVLIGDECCSYIPLHTGSDGNFTKVMSKLRNLRDEHVRNTQAAQDSWFNWLFSGQWKALLMRLAMMLLYVILILMFVACCVVPCLRLLIERTVSSISGQYAVFHASVDSSAGLEVICQMGQGHGPGQIMQLRPPGQGEVLVTSPLTYTVPFHVAQSHKRQKTSSATNWFCVFIPLPLNVSPY</sequence>
<evidence type="ECO:0000256" key="1">
    <source>
        <dbReference type="ARBA" id="ARBA00004402"/>
    </source>
</evidence>
<evidence type="ECO:0000313" key="16">
    <source>
        <dbReference type="Proteomes" id="UP000018467"/>
    </source>
</evidence>
<dbReference type="Gene3D" id="1.10.287.210">
    <property type="match status" value="1"/>
</dbReference>
<keyword evidence="9 14" id="KW-0472">Membrane</keyword>
<evidence type="ECO:0000256" key="7">
    <source>
        <dbReference type="ARBA" id="ARBA00022870"/>
    </source>
</evidence>
<evidence type="ECO:0000256" key="9">
    <source>
        <dbReference type="ARBA" id="ARBA00023136"/>
    </source>
</evidence>
<reference evidence="16" key="2">
    <citation type="journal article" date="2014" name="Nat. Commun.">
        <title>The cavefish genome reveals candidate genes for eye loss.</title>
        <authorList>
            <person name="McGaugh S.E."/>
            <person name="Gross J.B."/>
            <person name="Aken B."/>
            <person name="Blin M."/>
            <person name="Borowsky R."/>
            <person name="Chalopin D."/>
            <person name="Hinaux H."/>
            <person name="Jeffery W.R."/>
            <person name="Keene A."/>
            <person name="Ma L."/>
            <person name="Minx P."/>
            <person name="Murphy D."/>
            <person name="O'Quin K.E."/>
            <person name="Retaux S."/>
            <person name="Rohner N."/>
            <person name="Searle S.M."/>
            <person name="Stahl B.A."/>
            <person name="Tabin C."/>
            <person name="Volff J.N."/>
            <person name="Yoshizawa M."/>
            <person name="Warren W.C."/>
        </authorList>
    </citation>
    <scope>NUCLEOTIDE SEQUENCE [LARGE SCALE GENOMIC DNA]</scope>
    <source>
        <strain evidence="16">female</strain>
    </source>
</reference>
<evidence type="ECO:0000256" key="12">
    <source>
        <dbReference type="ARBA" id="ARBA00023180"/>
    </source>
</evidence>
<evidence type="ECO:0000256" key="6">
    <source>
        <dbReference type="ARBA" id="ARBA00022692"/>
    </source>
</evidence>
<dbReference type="Proteomes" id="UP000018467">
    <property type="component" value="Unassembled WGS sequence"/>
</dbReference>
<comment type="subcellular location">
    <subcellularLocation>
        <location evidence="1">Host cell membrane</location>
        <topology evidence="1">Single-pass type I membrane protein</topology>
    </subcellularLocation>
    <subcellularLocation>
        <location evidence="2">Host endomembrane system</location>
        <topology evidence="2">Peripheral membrane protein</topology>
    </subcellularLocation>
    <subcellularLocation>
        <location evidence="3">Virion membrane</location>
        <topology evidence="3">Single-pass type I membrane protein</topology>
    </subcellularLocation>
</comment>
<proteinExistence type="predicted"/>
<accession>A0A3B1JYT5</accession>
<dbReference type="InParanoid" id="A0A3B1JYT5"/>
<reference evidence="16" key="1">
    <citation type="submission" date="2013-03" db="EMBL/GenBank/DDBJ databases">
        <authorList>
            <person name="Jeffery W."/>
            <person name="Warren W."/>
            <person name="Wilson R.K."/>
        </authorList>
    </citation>
    <scope>NUCLEOTIDE SEQUENCE</scope>
    <source>
        <strain evidence="16">female</strain>
    </source>
</reference>
<reference evidence="15" key="4">
    <citation type="submission" date="2025-09" db="UniProtKB">
        <authorList>
            <consortium name="Ensembl"/>
        </authorList>
    </citation>
    <scope>IDENTIFICATION</scope>
</reference>
<evidence type="ECO:0000256" key="8">
    <source>
        <dbReference type="ARBA" id="ARBA00022989"/>
    </source>
</evidence>
<reference evidence="15" key="3">
    <citation type="submission" date="2025-08" db="UniProtKB">
        <authorList>
            <consortium name="Ensembl"/>
        </authorList>
    </citation>
    <scope>IDENTIFICATION</scope>
</reference>